<dbReference type="PANTHER" id="PTHR31435:SF10">
    <property type="entry name" value="BSR4717 PROTEIN"/>
    <property type="match status" value="1"/>
</dbReference>
<dbReference type="AlphaFoldDB" id="A0A3D9LH56"/>
<dbReference type="PROSITE" id="PS51729">
    <property type="entry name" value="GNAT_YJDJ"/>
    <property type="match status" value="1"/>
</dbReference>
<proteinExistence type="predicted"/>
<evidence type="ECO:0000313" key="2">
    <source>
        <dbReference type="EMBL" id="REE05130.1"/>
    </source>
</evidence>
<evidence type="ECO:0000259" key="1">
    <source>
        <dbReference type="PROSITE" id="PS51729"/>
    </source>
</evidence>
<reference evidence="2 3" key="1">
    <citation type="submission" date="2018-07" db="EMBL/GenBank/DDBJ databases">
        <title>Sequencing the genomes of 1000 actinobacteria strains.</title>
        <authorList>
            <person name="Klenk H.-P."/>
        </authorList>
    </citation>
    <scope>NUCLEOTIDE SEQUENCE [LARGE SCALE GENOMIC DNA]</scope>
    <source>
        <strain evidence="2 3">DSM 14442</strain>
    </source>
</reference>
<dbReference type="SUPFAM" id="SSF55729">
    <property type="entry name" value="Acyl-CoA N-acyltransferases (Nat)"/>
    <property type="match status" value="1"/>
</dbReference>
<dbReference type="Gene3D" id="3.40.630.30">
    <property type="match status" value="1"/>
</dbReference>
<evidence type="ECO:0000313" key="3">
    <source>
        <dbReference type="Proteomes" id="UP000256727"/>
    </source>
</evidence>
<dbReference type="InterPro" id="IPR031165">
    <property type="entry name" value="GNAT_YJDJ"/>
</dbReference>
<name>A0A3D9LH56_9MICC</name>
<dbReference type="InterPro" id="IPR045057">
    <property type="entry name" value="Gcn5-rel_NAT"/>
</dbReference>
<protein>
    <recommendedName>
        <fullName evidence="1">N-acetyltransferase domain-containing protein</fullName>
    </recommendedName>
</protein>
<dbReference type="OrthoDB" id="5405911at2"/>
<dbReference type="Pfam" id="PF14542">
    <property type="entry name" value="Acetyltransf_CG"/>
    <property type="match status" value="1"/>
</dbReference>
<comment type="caution">
    <text evidence="2">The sequence shown here is derived from an EMBL/GenBank/DDBJ whole genome shotgun (WGS) entry which is preliminary data.</text>
</comment>
<gene>
    <name evidence="2" type="ORF">C8E99_2998</name>
</gene>
<dbReference type="Proteomes" id="UP000256727">
    <property type="component" value="Unassembled WGS sequence"/>
</dbReference>
<accession>A0A3D9LH56</accession>
<organism evidence="2 3">
    <name type="scientific">Citricoccus muralis</name>
    <dbReference type="NCBI Taxonomy" id="169134"/>
    <lineage>
        <taxon>Bacteria</taxon>
        <taxon>Bacillati</taxon>
        <taxon>Actinomycetota</taxon>
        <taxon>Actinomycetes</taxon>
        <taxon>Micrococcales</taxon>
        <taxon>Micrococcaceae</taxon>
        <taxon>Citricoccus</taxon>
    </lineage>
</organism>
<keyword evidence="3" id="KW-1185">Reference proteome</keyword>
<dbReference type="RefSeq" id="WP_115932961.1">
    <property type="nucleotide sequence ID" value="NZ_QREH01000001.1"/>
</dbReference>
<dbReference type="InterPro" id="IPR016181">
    <property type="entry name" value="Acyl_CoA_acyltransferase"/>
</dbReference>
<feature type="domain" description="N-acetyltransferase" evidence="1">
    <location>
        <begin position="13"/>
        <end position="106"/>
    </location>
</feature>
<sequence>MSDQTPSLDHPQVVQGSKPRYEIHVDASGEPAGKTYFTEHAAADGTRQRIFPHTEVSEEYSGHGLASTLVRGALDQSIAEGYRIVAVCPYVKGWIEKHPEYQEHVDATKPEHLQALERR</sequence>
<dbReference type="PANTHER" id="PTHR31435">
    <property type="entry name" value="PROTEIN NATD1"/>
    <property type="match status" value="1"/>
</dbReference>
<dbReference type="EMBL" id="QREH01000001">
    <property type="protein sequence ID" value="REE05130.1"/>
    <property type="molecule type" value="Genomic_DNA"/>
</dbReference>